<dbReference type="Proteomes" id="UP000184184">
    <property type="component" value="Unassembled WGS sequence"/>
</dbReference>
<dbReference type="EMBL" id="FRCZ01000003">
    <property type="protein sequence ID" value="SHN07394.1"/>
    <property type="molecule type" value="Genomic_DNA"/>
</dbReference>
<dbReference type="Pfam" id="PF13420">
    <property type="entry name" value="Acetyltransf_4"/>
    <property type="match status" value="1"/>
</dbReference>
<dbReference type="PROSITE" id="PS51186">
    <property type="entry name" value="GNAT"/>
    <property type="match status" value="1"/>
</dbReference>
<dbReference type="InterPro" id="IPR000182">
    <property type="entry name" value="GNAT_dom"/>
</dbReference>
<gene>
    <name evidence="2" type="ORF">SAMN05216179_1756</name>
</gene>
<reference evidence="2 3" key="1">
    <citation type="submission" date="2016-11" db="EMBL/GenBank/DDBJ databases">
        <authorList>
            <person name="Jaros S."/>
            <person name="Januszkiewicz K."/>
            <person name="Wedrychowicz H."/>
        </authorList>
    </citation>
    <scope>NUCLEOTIDE SEQUENCE [LARGE SCALE GENOMIC DNA]</scope>
    <source>
        <strain evidence="2 3">CGMCC 1.10681</strain>
    </source>
</reference>
<dbReference type="NCBIfam" id="TIGR03585">
    <property type="entry name" value="PseH"/>
    <property type="match status" value="1"/>
</dbReference>
<proteinExistence type="predicted"/>
<protein>
    <submittedName>
        <fullName evidence="2">UDP-4-amino-4,6-dideoxy-N-acetyl-beta-L-altrosamine N-acetyltransferase</fullName>
    </submittedName>
</protein>
<dbReference type="GO" id="GO:0016747">
    <property type="term" value="F:acyltransferase activity, transferring groups other than amino-acyl groups"/>
    <property type="evidence" value="ECO:0007669"/>
    <property type="project" value="InterPro"/>
</dbReference>
<keyword evidence="2" id="KW-0808">Transferase</keyword>
<dbReference type="Gene3D" id="3.40.630.30">
    <property type="match status" value="1"/>
</dbReference>
<dbReference type="RefSeq" id="WP_073201480.1">
    <property type="nucleotide sequence ID" value="NZ_FRCZ01000003.1"/>
</dbReference>
<dbReference type="InterPro" id="IPR016181">
    <property type="entry name" value="Acyl_CoA_acyltransferase"/>
</dbReference>
<accession>A0A1M7NTN6</accession>
<evidence type="ECO:0000259" key="1">
    <source>
        <dbReference type="PROSITE" id="PS51186"/>
    </source>
</evidence>
<sequence length="180" mass="21635">MSNVQLRILEEQDLAHILKWRNSERIKQYMYSDKEISWEEHLQWYQQMKVDPSKKVFIFLTDDLPLGLVQFYDINDQHNRCYWGFYIGEETAPAGSGTKMATLAINHMIDLGIRKICAEVITTNRPSLNFHQKLGFQIEGRFKRHIRKDKKYYDVISLALFQDEWKVRKERFHEGNYNRT</sequence>
<organism evidence="2 3">
    <name type="scientific">Gracilibacillus kekensis</name>
    <dbReference type="NCBI Taxonomy" id="1027249"/>
    <lineage>
        <taxon>Bacteria</taxon>
        <taxon>Bacillati</taxon>
        <taxon>Bacillota</taxon>
        <taxon>Bacilli</taxon>
        <taxon>Bacillales</taxon>
        <taxon>Bacillaceae</taxon>
        <taxon>Gracilibacillus</taxon>
    </lineage>
</organism>
<dbReference type="InterPro" id="IPR020036">
    <property type="entry name" value="PseH"/>
</dbReference>
<name>A0A1M7NTN6_9BACI</name>
<evidence type="ECO:0000313" key="2">
    <source>
        <dbReference type="EMBL" id="SHN07394.1"/>
    </source>
</evidence>
<dbReference type="SUPFAM" id="SSF55729">
    <property type="entry name" value="Acyl-CoA N-acyltransferases (Nat)"/>
    <property type="match status" value="1"/>
</dbReference>
<dbReference type="OrthoDB" id="9795206at2"/>
<evidence type="ECO:0000313" key="3">
    <source>
        <dbReference type="Proteomes" id="UP000184184"/>
    </source>
</evidence>
<dbReference type="STRING" id="1027249.SAMN05216179_1756"/>
<keyword evidence="3" id="KW-1185">Reference proteome</keyword>
<dbReference type="AlphaFoldDB" id="A0A1M7NTN6"/>
<feature type="domain" description="N-acetyltransferase" evidence="1">
    <location>
        <begin position="4"/>
        <end position="159"/>
    </location>
</feature>
<dbReference type="PANTHER" id="PTHR43415:SF3">
    <property type="entry name" value="GNAT-FAMILY ACETYLTRANSFERASE"/>
    <property type="match status" value="1"/>
</dbReference>
<dbReference type="PANTHER" id="PTHR43415">
    <property type="entry name" value="SPERMIDINE N(1)-ACETYLTRANSFERASE"/>
    <property type="match status" value="1"/>
</dbReference>